<dbReference type="NCBIfam" id="TIGR03178">
    <property type="entry name" value="allantoinase"/>
    <property type="match status" value="1"/>
</dbReference>
<evidence type="ECO:0000256" key="7">
    <source>
        <dbReference type="ARBA" id="ARBA00022723"/>
    </source>
</evidence>
<evidence type="ECO:0000256" key="2">
    <source>
        <dbReference type="ARBA" id="ARBA00004968"/>
    </source>
</evidence>
<comment type="cofactor">
    <cofactor evidence="1">
        <name>Zn(2+)</name>
        <dbReference type="ChEBI" id="CHEBI:29105"/>
    </cofactor>
</comment>
<keyword evidence="8" id="KW-0378">Hydrolase</keyword>
<dbReference type="Pfam" id="PF01979">
    <property type="entry name" value="Amidohydro_1"/>
    <property type="match status" value="1"/>
</dbReference>
<dbReference type="AlphaFoldDB" id="A0A1I0JEP5"/>
<dbReference type="GO" id="GO:0008270">
    <property type="term" value="F:zinc ion binding"/>
    <property type="evidence" value="ECO:0007669"/>
    <property type="project" value="InterPro"/>
</dbReference>
<dbReference type="SUPFAM" id="SSF51338">
    <property type="entry name" value="Composite domain of metallo-dependent hydrolases"/>
    <property type="match status" value="1"/>
</dbReference>
<feature type="domain" description="Amidohydrolase-related" evidence="10">
    <location>
        <begin position="54"/>
        <end position="437"/>
    </location>
</feature>
<dbReference type="Gene3D" id="2.30.40.10">
    <property type="entry name" value="Urease, subunit C, domain 1"/>
    <property type="match status" value="1"/>
</dbReference>
<evidence type="ECO:0000313" key="12">
    <source>
        <dbReference type="Proteomes" id="UP000198508"/>
    </source>
</evidence>
<dbReference type="PANTHER" id="PTHR43668:SF2">
    <property type="entry name" value="ALLANTOINASE"/>
    <property type="match status" value="1"/>
</dbReference>
<keyword evidence="7" id="KW-0479">Metal-binding</keyword>
<dbReference type="RefSeq" id="WP_092368845.1">
    <property type="nucleotide sequence ID" value="NZ_FOIM01000029.1"/>
</dbReference>
<dbReference type="InterPro" id="IPR050138">
    <property type="entry name" value="DHOase/Allantoinase_Hydrolase"/>
</dbReference>
<protein>
    <recommendedName>
        <fullName evidence="6">allantoinase</fullName>
        <ecNumber evidence="6">3.5.2.5</ecNumber>
    </recommendedName>
</protein>
<evidence type="ECO:0000256" key="4">
    <source>
        <dbReference type="ARBA" id="ARBA00010368"/>
    </source>
</evidence>
<dbReference type="EMBL" id="FOIM01000029">
    <property type="protein sequence ID" value="SEU08530.1"/>
    <property type="molecule type" value="Genomic_DNA"/>
</dbReference>
<accession>A0A1I0JEP5</accession>
<keyword evidence="9" id="KW-0862">Zinc</keyword>
<dbReference type="InterPro" id="IPR032466">
    <property type="entry name" value="Metal_Hydrolase"/>
</dbReference>
<reference evidence="12" key="1">
    <citation type="submission" date="2016-10" db="EMBL/GenBank/DDBJ databases">
        <authorList>
            <person name="Varghese N."/>
            <person name="Submissions S."/>
        </authorList>
    </citation>
    <scope>NUCLEOTIDE SEQUENCE [LARGE SCALE GENOMIC DNA]</scope>
    <source>
        <strain evidence="12">NLAE-zl-G277</strain>
    </source>
</reference>
<dbReference type="GO" id="GO:0005737">
    <property type="term" value="C:cytoplasm"/>
    <property type="evidence" value="ECO:0007669"/>
    <property type="project" value="TreeGrafter"/>
</dbReference>
<comment type="pathway">
    <text evidence="2">Nitrogen metabolism; (S)-allantoin degradation; allantoate from (S)-allantoin: step 1/1.</text>
</comment>
<keyword evidence="12" id="KW-1185">Reference proteome</keyword>
<dbReference type="InterPro" id="IPR017593">
    <property type="entry name" value="Allantoinase"/>
</dbReference>
<dbReference type="Proteomes" id="UP000198508">
    <property type="component" value="Unassembled WGS sequence"/>
</dbReference>
<evidence type="ECO:0000256" key="6">
    <source>
        <dbReference type="ARBA" id="ARBA00012863"/>
    </source>
</evidence>
<dbReference type="Gene3D" id="3.20.20.140">
    <property type="entry name" value="Metal-dependent hydrolases"/>
    <property type="match status" value="1"/>
</dbReference>
<comment type="subunit">
    <text evidence="5">Homotetramer.</text>
</comment>
<evidence type="ECO:0000259" key="10">
    <source>
        <dbReference type="Pfam" id="PF01979"/>
    </source>
</evidence>
<dbReference type="EC" id="3.5.2.5" evidence="6"/>
<sequence length="460" mass="51042">MNQTKKLIVNGRVVLPDGVSEVSLLIENGKIKALLDKDTAPETDWEQIDAGGKIVMAGMIDTHNHMADPGPYNFREDWYCGSCSAASGGITTICDMPLPSEPATVDRAGFEWKKDVAESRSVVDFALWGGLIPSSLKDMSELHDLGCIGFKGFMSFATEAYPRISDGYLVEGMRQSERFGGLIALHAENAEVADFGCKHFSQIHCADEACFDQARPWWTEYEAIQRSVLFGKMTGARTMICHMTITQGAEYLRNAKKEGTAVYVETCPHYLVFDHNVLREKKSFAKCTPPFRSRENVEKMWDYVKDGTIDVLGSDHGPYTDEEKVRQNDFWKEYCGFGCNDVMLAAMISEGVNKRGLSWTRLSALTSGNAAKIMGLYPQKGNLMPGADADIILIDPDERWTYDGTKTFSKTKSAKGPYHGMELQGRVTDTFVRGERVYGDGRILCDAGYGKFVKSGTPCL</sequence>
<dbReference type="GeneID" id="93279062"/>
<dbReference type="InterPro" id="IPR011059">
    <property type="entry name" value="Metal-dep_hydrolase_composite"/>
</dbReference>
<organism evidence="11 12">
    <name type="scientific">Enterocloster lavalensis</name>
    <dbReference type="NCBI Taxonomy" id="460384"/>
    <lineage>
        <taxon>Bacteria</taxon>
        <taxon>Bacillati</taxon>
        <taxon>Bacillota</taxon>
        <taxon>Clostridia</taxon>
        <taxon>Lachnospirales</taxon>
        <taxon>Lachnospiraceae</taxon>
        <taxon>Enterocloster</taxon>
    </lineage>
</organism>
<dbReference type="SUPFAM" id="SSF51556">
    <property type="entry name" value="Metallo-dependent hydrolases"/>
    <property type="match status" value="1"/>
</dbReference>
<evidence type="ECO:0000256" key="9">
    <source>
        <dbReference type="ARBA" id="ARBA00022833"/>
    </source>
</evidence>
<dbReference type="GO" id="GO:0000256">
    <property type="term" value="P:allantoin catabolic process"/>
    <property type="evidence" value="ECO:0007669"/>
    <property type="project" value="InterPro"/>
</dbReference>
<comment type="similarity">
    <text evidence="4">Belongs to the metallo-dependent hydrolases superfamily. Allantoinase family.</text>
</comment>
<gene>
    <name evidence="11" type="ORF">SAMN05216313_12924</name>
</gene>
<dbReference type="InterPro" id="IPR006680">
    <property type="entry name" value="Amidohydro-rel"/>
</dbReference>
<dbReference type="PANTHER" id="PTHR43668">
    <property type="entry name" value="ALLANTOINASE"/>
    <property type="match status" value="1"/>
</dbReference>
<dbReference type="GO" id="GO:0006145">
    <property type="term" value="P:purine nucleobase catabolic process"/>
    <property type="evidence" value="ECO:0007669"/>
    <property type="project" value="TreeGrafter"/>
</dbReference>
<evidence type="ECO:0000256" key="5">
    <source>
        <dbReference type="ARBA" id="ARBA00011881"/>
    </source>
</evidence>
<proteinExistence type="inferred from homology"/>
<evidence type="ECO:0000256" key="8">
    <source>
        <dbReference type="ARBA" id="ARBA00022801"/>
    </source>
</evidence>
<dbReference type="STRING" id="460384.SAMN05216313_12924"/>
<dbReference type="GO" id="GO:0004038">
    <property type="term" value="F:allantoinase activity"/>
    <property type="evidence" value="ECO:0007669"/>
    <property type="project" value="UniProtKB-EC"/>
</dbReference>
<dbReference type="FunFam" id="3.20.20.140:FF:000174">
    <property type="entry name" value="Dihydropyrimidinase-related protein 2"/>
    <property type="match status" value="1"/>
</dbReference>
<name>A0A1I0JEP5_9FIRM</name>
<evidence type="ECO:0000256" key="1">
    <source>
        <dbReference type="ARBA" id="ARBA00001947"/>
    </source>
</evidence>
<evidence type="ECO:0000313" key="11">
    <source>
        <dbReference type="EMBL" id="SEU08530.1"/>
    </source>
</evidence>
<evidence type="ECO:0000256" key="3">
    <source>
        <dbReference type="ARBA" id="ARBA00008829"/>
    </source>
</evidence>
<comment type="similarity">
    <text evidence="3">Belongs to the metallo-dependent hydrolases superfamily. Hydantoinase/dihydropyrimidinase family.</text>
</comment>
<dbReference type="GO" id="GO:0050897">
    <property type="term" value="F:cobalt ion binding"/>
    <property type="evidence" value="ECO:0007669"/>
    <property type="project" value="InterPro"/>
</dbReference>